<comment type="caution">
    <text evidence="1">The sequence shown here is derived from an EMBL/GenBank/DDBJ whole genome shotgun (WGS) entry which is preliminary data.</text>
</comment>
<name>A0A9N7VGL9_PLEPL</name>
<sequence length="211" mass="22918">MTKVHGKRYAYKFDFHGLAQVCQPSTTEQAIYKFQGNFSPIPFPGISKLNLMAPGVGPSGFSYWPGSPTTALYHSHNLQPPGPFGTVSPSHISCVNNINSLTPTAHALSAPYSSLCPAPIHSPTRYYRDTAGKNAEGRLAGRQIFKRPGEQEEVVVVVGVGGEGREGGWLHRSAPRTAPPLQRPFTDLFCLEPPPHCDIHSPTTSGWANRE</sequence>
<accession>A0A9N7VGL9</accession>
<gene>
    <name evidence="1" type="ORF">PLEPLA_LOCUS36966</name>
</gene>
<dbReference type="Proteomes" id="UP001153269">
    <property type="component" value="Unassembled WGS sequence"/>
</dbReference>
<organism evidence="1 2">
    <name type="scientific">Pleuronectes platessa</name>
    <name type="common">European plaice</name>
    <dbReference type="NCBI Taxonomy" id="8262"/>
    <lineage>
        <taxon>Eukaryota</taxon>
        <taxon>Metazoa</taxon>
        <taxon>Chordata</taxon>
        <taxon>Craniata</taxon>
        <taxon>Vertebrata</taxon>
        <taxon>Euteleostomi</taxon>
        <taxon>Actinopterygii</taxon>
        <taxon>Neopterygii</taxon>
        <taxon>Teleostei</taxon>
        <taxon>Neoteleostei</taxon>
        <taxon>Acanthomorphata</taxon>
        <taxon>Carangaria</taxon>
        <taxon>Pleuronectiformes</taxon>
        <taxon>Pleuronectoidei</taxon>
        <taxon>Pleuronectidae</taxon>
        <taxon>Pleuronectes</taxon>
    </lineage>
</organism>
<protein>
    <submittedName>
        <fullName evidence="1">Uncharacterized protein</fullName>
    </submittedName>
</protein>
<dbReference type="EMBL" id="CADEAL010004009">
    <property type="protein sequence ID" value="CAB1449285.1"/>
    <property type="molecule type" value="Genomic_DNA"/>
</dbReference>
<evidence type="ECO:0000313" key="1">
    <source>
        <dbReference type="EMBL" id="CAB1449285.1"/>
    </source>
</evidence>
<evidence type="ECO:0000313" key="2">
    <source>
        <dbReference type="Proteomes" id="UP001153269"/>
    </source>
</evidence>
<reference evidence="1" key="1">
    <citation type="submission" date="2020-03" db="EMBL/GenBank/DDBJ databases">
        <authorList>
            <person name="Weist P."/>
        </authorList>
    </citation>
    <scope>NUCLEOTIDE SEQUENCE</scope>
</reference>
<proteinExistence type="predicted"/>
<keyword evidence="2" id="KW-1185">Reference proteome</keyword>
<dbReference type="AlphaFoldDB" id="A0A9N7VGL9"/>